<keyword evidence="3" id="KW-1185">Reference proteome</keyword>
<evidence type="ECO:0000313" key="3">
    <source>
        <dbReference type="Proteomes" id="UP001057375"/>
    </source>
</evidence>
<feature type="non-terminal residue" evidence="2">
    <location>
        <position position="1"/>
    </location>
</feature>
<organism evidence="2 3">
    <name type="scientific">Aduncisulcus paluster</name>
    <dbReference type="NCBI Taxonomy" id="2918883"/>
    <lineage>
        <taxon>Eukaryota</taxon>
        <taxon>Metamonada</taxon>
        <taxon>Carpediemonas-like organisms</taxon>
        <taxon>Aduncisulcus</taxon>
    </lineage>
</organism>
<dbReference type="Proteomes" id="UP001057375">
    <property type="component" value="Unassembled WGS sequence"/>
</dbReference>
<reference evidence="2" key="1">
    <citation type="submission" date="2022-03" db="EMBL/GenBank/DDBJ databases">
        <title>Draft genome sequence of Aduncisulcus paluster, a free-living microaerophilic Fornicata.</title>
        <authorList>
            <person name="Yuyama I."/>
            <person name="Kume K."/>
            <person name="Tamura T."/>
            <person name="Inagaki Y."/>
            <person name="Hashimoto T."/>
        </authorList>
    </citation>
    <scope>NUCLEOTIDE SEQUENCE</scope>
    <source>
        <strain evidence="2">NY0171</strain>
    </source>
</reference>
<protein>
    <submittedName>
        <fullName evidence="2">Uncharacterized protein</fullName>
    </submittedName>
</protein>
<sequence length="88" mass="10174">VVPLVIVLIIVLAKRGLLNKIVIVISKNPCVYFSVEHIHIEVNINTVRKTRVFPYALQSGHQLFSVFFQVAWRRLSLLQVDFHCDFVD</sequence>
<name>A0ABQ5K0S2_9EUKA</name>
<accession>A0ABQ5K0S2</accession>
<evidence type="ECO:0000313" key="2">
    <source>
        <dbReference type="EMBL" id="GKT20103.1"/>
    </source>
</evidence>
<keyword evidence="1" id="KW-0732">Signal</keyword>
<feature type="chain" id="PRO_5047443237" evidence="1">
    <location>
        <begin position="19"/>
        <end position="88"/>
    </location>
</feature>
<gene>
    <name evidence="2" type="ORF">ADUPG1_004375</name>
</gene>
<proteinExistence type="predicted"/>
<evidence type="ECO:0000256" key="1">
    <source>
        <dbReference type="SAM" id="SignalP"/>
    </source>
</evidence>
<feature type="signal peptide" evidence="1">
    <location>
        <begin position="1"/>
        <end position="18"/>
    </location>
</feature>
<dbReference type="EMBL" id="BQXS01006472">
    <property type="protein sequence ID" value="GKT20103.1"/>
    <property type="molecule type" value="Genomic_DNA"/>
</dbReference>
<comment type="caution">
    <text evidence="2">The sequence shown here is derived from an EMBL/GenBank/DDBJ whole genome shotgun (WGS) entry which is preliminary data.</text>
</comment>